<dbReference type="EMBL" id="JAPDPJ010000065">
    <property type="protein sequence ID" value="MCW3788783.1"/>
    <property type="molecule type" value="Genomic_DNA"/>
</dbReference>
<dbReference type="Pfam" id="PF13568">
    <property type="entry name" value="OMP_b-brl_2"/>
    <property type="match status" value="1"/>
</dbReference>
<comment type="caution">
    <text evidence="3">The sequence shown here is derived from an EMBL/GenBank/DDBJ whole genome shotgun (WGS) entry which is preliminary data.</text>
</comment>
<gene>
    <name evidence="3" type="ORF">OM075_20095</name>
</gene>
<name>A0AAE3M807_9BACT</name>
<organism evidence="3 4">
    <name type="scientific">Plebeiibacterium sediminum</name>
    <dbReference type="NCBI Taxonomy" id="2992112"/>
    <lineage>
        <taxon>Bacteria</taxon>
        <taxon>Pseudomonadati</taxon>
        <taxon>Bacteroidota</taxon>
        <taxon>Bacteroidia</taxon>
        <taxon>Marinilabiliales</taxon>
        <taxon>Marinilabiliaceae</taxon>
        <taxon>Plebeiibacterium</taxon>
    </lineage>
</organism>
<proteinExistence type="predicted"/>
<dbReference type="Proteomes" id="UP001209229">
    <property type="component" value="Unassembled WGS sequence"/>
</dbReference>
<feature type="signal peptide" evidence="1">
    <location>
        <begin position="1"/>
        <end position="19"/>
    </location>
</feature>
<evidence type="ECO:0000256" key="1">
    <source>
        <dbReference type="SAM" id="SignalP"/>
    </source>
</evidence>
<feature type="domain" description="Outer membrane protein beta-barrel" evidence="2">
    <location>
        <begin position="18"/>
        <end position="174"/>
    </location>
</feature>
<accession>A0AAE3M807</accession>
<protein>
    <submittedName>
        <fullName evidence="3">PorT family protein</fullName>
    </submittedName>
</protein>
<evidence type="ECO:0000313" key="4">
    <source>
        <dbReference type="Proteomes" id="UP001209229"/>
    </source>
</evidence>
<reference evidence="3" key="1">
    <citation type="submission" date="2022-10" db="EMBL/GenBank/DDBJ databases">
        <authorList>
            <person name="Yu W.X."/>
        </authorList>
    </citation>
    <scope>NUCLEOTIDE SEQUENCE</scope>
    <source>
        <strain evidence="3">AAT</strain>
    </source>
</reference>
<sequence length="197" mass="21879">MKKLFLLSALLIFLLNVNAQNKFELGVKAGFNSTKIKLSSVPSTTEIKNEAKSGFLFGAYGKVKLFGDVSLQPEIYYAKKQTKYTFTEDTGFGELTVEQTSDIKTWDIPLLANVQLIDLKVAKIYGVAGPVASFITKDDLKAMENANWTFQAGGGVSIWKLSLDVRYEWGMKDVSKAEFGQKTDVLTFSLGYRLFGI</sequence>
<keyword evidence="4" id="KW-1185">Reference proteome</keyword>
<dbReference type="RefSeq" id="WP_301192339.1">
    <property type="nucleotide sequence ID" value="NZ_JAPDPJ010000065.1"/>
</dbReference>
<keyword evidence="1" id="KW-0732">Signal</keyword>
<evidence type="ECO:0000259" key="2">
    <source>
        <dbReference type="Pfam" id="PF13568"/>
    </source>
</evidence>
<feature type="chain" id="PRO_5041949809" evidence="1">
    <location>
        <begin position="20"/>
        <end position="197"/>
    </location>
</feature>
<evidence type="ECO:0000313" key="3">
    <source>
        <dbReference type="EMBL" id="MCW3788783.1"/>
    </source>
</evidence>
<dbReference type="InterPro" id="IPR025665">
    <property type="entry name" value="Beta-barrel_OMP_2"/>
</dbReference>
<dbReference type="AlphaFoldDB" id="A0AAE3M807"/>
<dbReference type="SUPFAM" id="SSF56925">
    <property type="entry name" value="OMPA-like"/>
    <property type="match status" value="1"/>
</dbReference>
<dbReference type="InterPro" id="IPR011250">
    <property type="entry name" value="OMP/PagP_B-barrel"/>
</dbReference>